<accession>A0A445C2B1</accession>
<reference evidence="2 3" key="1">
    <citation type="submission" date="2019-01" db="EMBL/GenBank/DDBJ databases">
        <title>Sequencing of cultivated peanut Arachis hypogaea provides insights into genome evolution and oil improvement.</title>
        <authorList>
            <person name="Chen X."/>
        </authorList>
    </citation>
    <scope>NUCLEOTIDE SEQUENCE [LARGE SCALE GENOMIC DNA]</scope>
    <source>
        <strain evidence="3">cv. Fuhuasheng</strain>
        <strain evidence="2">GDAAS-fuhuasheng2018</strain>
        <tissue evidence="2">Leaves</tissue>
    </source>
</reference>
<dbReference type="STRING" id="3818.A0A445C2B1"/>
<dbReference type="PANTHER" id="PTHR36315:SF2">
    <property type="entry name" value="PHOTOSYNTHETIC NDH SUBUNIT OF SUBCOMPLEX B 4, CHLOROPLASTIC"/>
    <property type="match status" value="1"/>
</dbReference>
<organism evidence="2 3">
    <name type="scientific">Arachis hypogaea</name>
    <name type="common">Peanut</name>
    <dbReference type="NCBI Taxonomy" id="3818"/>
    <lineage>
        <taxon>Eukaryota</taxon>
        <taxon>Viridiplantae</taxon>
        <taxon>Streptophyta</taxon>
        <taxon>Embryophyta</taxon>
        <taxon>Tracheophyta</taxon>
        <taxon>Spermatophyta</taxon>
        <taxon>Magnoliopsida</taxon>
        <taxon>eudicotyledons</taxon>
        <taxon>Gunneridae</taxon>
        <taxon>Pentapetalae</taxon>
        <taxon>rosids</taxon>
        <taxon>fabids</taxon>
        <taxon>Fabales</taxon>
        <taxon>Fabaceae</taxon>
        <taxon>Papilionoideae</taxon>
        <taxon>50 kb inversion clade</taxon>
        <taxon>dalbergioids sensu lato</taxon>
        <taxon>Dalbergieae</taxon>
        <taxon>Pterocarpus clade</taxon>
        <taxon>Arachis</taxon>
    </lineage>
</organism>
<name>A0A445C2B1_ARAHY</name>
<dbReference type="EMBL" id="SDMP01000008">
    <property type="protein sequence ID" value="RYR45076.1"/>
    <property type="molecule type" value="Genomic_DNA"/>
</dbReference>
<gene>
    <name evidence="2" type="ORF">Ahy_A08g041320</name>
</gene>
<dbReference type="EMBL" id="SDMP01000008">
    <property type="protein sequence ID" value="RYR45075.1"/>
    <property type="molecule type" value="Genomic_DNA"/>
</dbReference>
<evidence type="ECO:0000313" key="3">
    <source>
        <dbReference type="Proteomes" id="UP000289738"/>
    </source>
</evidence>
<dbReference type="OrthoDB" id="2018219at2759"/>
<dbReference type="GO" id="GO:0010598">
    <property type="term" value="C:NAD(P)H dehydrogenase complex (plastoquinone)"/>
    <property type="evidence" value="ECO:0007669"/>
    <property type="project" value="InterPro"/>
</dbReference>
<dbReference type="GO" id="GO:0009773">
    <property type="term" value="P:photosynthetic electron transport in photosystem I"/>
    <property type="evidence" value="ECO:0007669"/>
    <property type="project" value="InterPro"/>
</dbReference>
<evidence type="ECO:0000256" key="1">
    <source>
        <dbReference type="SAM" id="MobiDB-lite"/>
    </source>
</evidence>
<feature type="compositionally biased region" description="Polar residues" evidence="1">
    <location>
        <begin position="25"/>
        <end position="39"/>
    </location>
</feature>
<protein>
    <submittedName>
        <fullName evidence="2">Uncharacterized protein</fullName>
    </submittedName>
</protein>
<feature type="region of interest" description="Disordered" evidence="1">
    <location>
        <begin position="25"/>
        <end position="45"/>
    </location>
</feature>
<proteinExistence type="predicted"/>
<dbReference type="Proteomes" id="UP000289738">
    <property type="component" value="Chromosome A08"/>
</dbReference>
<dbReference type="AlphaFoldDB" id="A0A445C2B1"/>
<comment type="caution">
    <text evidence="2">The sequence shown here is derived from an EMBL/GenBank/DDBJ whole genome shotgun (WGS) entry which is preliminary data.</text>
</comment>
<dbReference type="Gramene" id="arahy.Tifrunner.gnm2.ann2.Ah08g363600.1">
    <property type="protein sequence ID" value="arahy.Tifrunner.gnm2.ann2.Ah08g363600.1-CDS"/>
    <property type="gene ID" value="arahy.Tifrunner.gnm2.ann2.Ah08g363600"/>
</dbReference>
<evidence type="ECO:0000313" key="2">
    <source>
        <dbReference type="EMBL" id="RYR45075.1"/>
    </source>
</evidence>
<dbReference type="PANTHER" id="PTHR36315">
    <property type="entry name" value="PHOTOSYNTHETIC NDH SUBUNIT OF SUBCOMPLEX B 4, CHLOROPLASTIC"/>
    <property type="match status" value="1"/>
</dbReference>
<sequence>MAEAIIGFTTVFKSCLQTRRFEANPSSRLPKQHSSSTLFRRSGQVEESKRKRGCLHKVNGLGDWPLMAVLVETMEGQRDMLTTKSIVHLSDDAIKNVYSWYIMFTVWGCLFFGSMKDPYYDSETYRGDGGDGTGNWIYEKQEIMEAEAREALWREELIEEIEEKVGGLKELEEAGKKEELVK</sequence>
<keyword evidence="3" id="KW-1185">Reference proteome</keyword>
<dbReference type="GO" id="GO:0009535">
    <property type="term" value="C:chloroplast thylakoid membrane"/>
    <property type="evidence" value="ECO:0007669"/>
    <property type="project" value="InterPro"/>
</dbReference>
<dbReference type="InterPro" id="IPR034570">
    <property type="entry name" value="PNSB4"/>
</dbReference>
<dbReference type="SMR" id="A0A445C2B1"/>